<gene>
    <name evidence="1" type="ORF">L1987_42868</name>
</gene>
<evidence type="ECO:0000313" key="2">
    <source>
        <dbReference type="Proteomes" id="UP001056120"/>
    </source>
</evidence>
<protein>
    <submittedName>
        <fullName evidence="1">Uncharacterized protein</fullName>
    </submittedName>
</protein>
<accession>A0ACB9GK59</accession>
<dbReference type="EMBL" id="CM042031">
    <property type="protein sequence ID" value="KAI3783782.1"/>
    <property type="molecule type" value="Genomic_DNA"/>
</dbReference>
<comment type="caution">
    <text evidence="1">The sequence shown here is derived from an EMBL/GenBank/DDBJ whole genome shotgun (WGS) entry which is preliminary data.</text>
</comment>
<reference evidence="1 2" key="2">
    <citation type="journal article" date="2022" name="Mol. Ecol. Resour.">
        <title>The genomes of chicory, endive, great burdock and yacon provide insights into Asteraceae paleo-polyploidization history and plant inulin production.</title>
        <authorList>
            <person name="Fan W."/>
            <person name="Wang S."/>
            <person name="Wang H."/>
            <person name="Wang A."/>
            <person name="Jiang F."/>
            <person name="Liu H."/>
            <person name="Zhao H."/>
            <person name="Xu D."/>
            <person name="Zhang Y."/>
        </authorList>
    </citation>
    <scope>NUCLEOTIDE SEQUENCE [LARGE SCALE GENOMIC DNA]</scope>
    <source>
        <strain evidence="2">cv. Yunnan</strain>
        <tissue evidence="1">Leaves</tissue>
    </source>
</reference>
<organism evidence="1 2">
    <name type="scientific">Smallanthus sonchifolius</name>
    <dbReference type="NCBI Taxonomy" id="185202"/>
    <lineage>
        <taxon>Eukaryota</taxon>
        <taxon>Viridiplantae</taxon>
        <taxon>Streptophyta</taxon>
        <taxon>Embryophyta</taxon>
        <taxon>Tracheophyta</taxon>
        <taxon>Spermatophyta</taxon>
        <taxon>Magnoliopsida</taxon>
        <taxon>eudicotyledons</taxon>
        <taxon>Gunneridae</taxon>
        <taxon>Pentapetalae</taxon>
        <taxon>asterids</taxon>
        <taxon>campanulids</taxon>
        <taxon>Asterales</taxon>
        <taxon>Asteraceae</taxon>
        <taxon>Asteroideae</taxon>
        <taxon>Heliantheae alliance</taxon>
        <taxon>Millerieae</taxon>
        <taxon>Smallanthus</taxon>
    </lineage>
</organism>
<keyword evidence="2" id="KW-1185">Reference proteome</keyword>
<reference evidence="2" key="1">
    <citation type="journal article" date="2022" name="Mol. Ecol. Resour.">
        <title>The genomes of chicory, endive, great burdock and yacon provide insights into Asteraceae palaeo-polyploidization history and plant inulin production.</title>
        <authorList>
            <person name="Fan W."/>
            <person name="Wang S."/>
            <person name="Wang H."/>
            <person name="Wang A."/>
            <person name="Jiang F."/>
            <person name="Liu H."/>
            <person name="Zhao H."/>
            <person name="Xu D."/>
            <person name="Zhang Y."/>
        </authorList>
    </citation>
    <scope>NUCLEOTIDE SEQUENCE [LARGE SCALE GENOMIC DNA]</scope>
    <source>
        <strain evidence="2">cv. Yunnan</strain>
    </source>
</reference>
<evidence type="ECO:0000313" key="1">
    <source>
        <dbReference type="EMBL" id="KAI3783782.1"/>
    </source>
</evidence>
<sequence length="189" mass="20761">MKTRLKKNELESSKACKIKQECLKELDTLIICAQAAIQNVTELKSVMETKHNQGSVLKAILQAKASNSIEVIYGRMGDLGAIDGKYDVAISTADPRLDYIVVETSAAAQACVDMLRNNNLGVATLMILQKEVDSAEKRGEVERYSIAFVPKNEIPSGQYGFRVAAKESSKVGPKPTKPIEIFEFEGCLY</sequence>
<dbReference type="Proteomes" id="UP001056120">
    <property type="component" value="Linkage Group LG14"/>
</dbReference>
<proteinExistence type="predicted"/>
<name>A0ACB9GK59_9ASTR</name>